<dbReference type="Proteomes" id="UP000813824">
    <property type="component" value="Unassembled WGS sequence"/>
</dbReference>
<feature type="compositionally biased region" description="Basic and acidic residues" evidence="1">
    <location>
        <begin position="347"/>
        <end position="362"/>
    </location>
</feature>
<gene>
    <name evidence="3" type="ORF">BXZ70DRAFT_906017</name>
</gene>
<protein>
    <recommendedName>
        <fullName evidence="2">DUF6532 domain-containing protein</fullName>
    </recommendedName>
</protein>
<feature type="compositionally biased region" description="Acidic residues" evidence="1">
    <location>
        <begin position="203"/>
        <end position="224"/>
    </location>
</feature>
<dbReference type="InterPro" id="IPR045341">
    <property type="entry name" value="DUF6532"/>
</dbReference>
<evidence type="ECO:0000259" key="2">
    <source>
        <dbReference type="Pfam" id="PF20149"/>
    </source>
</evidence>
<organism evidence="3 4">
    <name type="scientific">Cristinia sonorae</name>
    <dbReference type="NCBI Taxonomy" id="1940300"/>
    <lineage>
        <taxon>Eukaryota</taxon>
        <taxon>Fungi</taxon>
        <taxon>Dikarya</taxon>
        <taxon>Basidiomycota</taxon>
        <taxon>Agaricomycotina</taxon>
        <taxon>Agaricomycetes</taxon>
        <taxon>Agaricomycetidae</taxon>
        <taxon>Agaricales</taxon>
        <taxon>Pleurotineae</taxon>
        <taxon>Stephanosporaceae</taxon>
        <taxon>Cristinia</taxon>
    </lineage>
</organism>
<comment type="caution">
    <text evidence="3">The sequence shown here is derived from an EMBL/GenBank/DDBJ whole genome shotgun (WGS) entry which is preliminary data.</text>
</comment>
<accession>A0A8K0UU97</accession>
<feature type="region of interest" description="Disordered" evidence="1">
    <location>
        <begin position="1"/>
        <end position="326"/>
    </location>
</feature>
<feature type="compositionally biased region" description="Low complexity" evidence="1">
    <location>
        <begin position="314"/>
        <end position="326"/>
    </location>
</feature>
<feature type="compositionally biased region" description="Acidic residues" evidence="1">
    <location>
        <begin position="165"/>
        <end position="174"/>
    </location>
</feature>
<dbReference type="Pfam" id="PF20149">
    <property type="entry name" value="DUF6532"/>
    <property type="match status" value="1"/>
</dbReference>
<evidence type="ECO:0000313" key="4">
    <source>
        <dbReference type="Proteomes" id="UP000813824"/>
    </source>
</evidence>
<feature type="domain" description="DUF6532" evidence="2">
    <location>
        <begin position="422"/>
        <end position="640"/>
    </location>
</feature>
<dbReference type="EMBL" id="JAEVFJ010000009">
    <property type="protein sequence ID" value="KAH8102732.1"/>
    <property type="molecule type" value="Genomic_DNA"/>
</dbReference>
<keyword evidence="4" id="KW-1185">Reference proteome</keyword>
<sequence length="690" mass="75833">MATPRRIPVRQRGGQAADPVEDHDEPAPKARMSKQAALKDKLWMADAPNSRKRGNSNSVHSEPKKSKAQATGTKSKSKTASNRAAMNKEDSGGESNALSANRRVSSSTPTATYSDKRGRTASGRQVIDSDEDDAEFAREQAELERKRQLRLQKANRPSKKAAVTQEDEPMDVDDQSTYQASKKATNRSDQEHPEDAAFVDSDREGDEAEDQGNESNDEEFDNDDGLGGMDARAVKKVLSAELPTWSKDSDDEHSRSVSPDFPTHISRPSVKPLKANKQGKGKHRDNDNDSSLSGTPPPPSTDDGKGLRKSVMKASGARSLSRGGAAAALFDNDDNVEVVRRKPTARQLEKQQQEQPRFRDSDSESEGSVAVVADSDNEPSPPLPADDFNAAWHPSTHVKVTEGKVLLRGQSRLINTVVNNSIEMVAFDLAFTNGCPETDKKGVYIHTIMVGVAASKPETKKIAHRLQNDAVFAKMLTWHPKNRMSTLRGRWARAVWPLLDSLYSLTTVIGVVDEKGRAIKRSQDEIVTRVETLLDGHIYIFPMGPGDKPSPVTNQPFFHPAIHRGIHLLYFSTPDSLGNAYAHELPKYKDVPEVPQAMLAFVATVIYAGLKAWSTGSFLNTNFHVENYVEVYRAHVDIMEESIVKAGVHKYHKMLATVLANSCDSVSRTASGSGHSSRKYAQVDYANMSD</sequence>
<dbReference type="OrthoDB" id="3225557at2759"/>
<reference evidence="3" key="1">
    <citation type="journal article" date="2021" name="New Phytol.">
        <title>Evolutionary innovations through gain and loss of genes in the ectomycorrhizal Boletales.</title>
        <authorList>
            <person name="Wu G."/>
            <person name="Miyauchi S."/>
            <person name="Morin E."/>
            <person name="Kuo A."/>
            <person name="Drula E."/>
            <person name="Varga T."/>
            <person name="Kohler A."/>
            <person name="Feng B."/>
            <person name="Cao Y."/>
            <person name="Lipzen A."/>
            <person name="Daum C."/>
            <person name="Hundley H."/>
            <person name="Pangilinan J."/>
            <person name="Johnson J."/>
            <person name="Barry K."/>
            <person name="LaButti K."/>
            <person name="Ng V."/>
            <person name="Ahrendt S."/>
            <person name="Min B."/>
            <person name="Choi I.G."/>
            <person name="Park H."/>
            <person name="Plett J.M."/>
            <person name="Magnuson J."/>
            <person name="Spatafora J.W."/>
            <person name="Nagy L.G."/>
            <person name="Henrissat B."/>
            <person name="Grigoriev I.V."/>
            <person name="Yang Z.L."/>
            <person name="Xu J."/>
            <person name="Martin F.M."/>
        </authorList>
    </citation>
    <scope>NUCLEOTIDE SEQUENCE</scope>
    <source>
        <strain evidence="3">KKN 215</strain>
    </source>
</reference>
<feature type="compositionally biased region" description="Basic and acidic residues" evidence="1">
    <location>
        <begin position="135"/>
        <end position="146"/>
    </location>
</feature>
<feature type="compositionally biased region" description="Basic and acidic residues" evidence="1">
    <location>
        <begin position="186"/>
        <end position="195"/>
    </location>
</feature>
<feature type="compositionally biased region" description="Polar residues" evidence="1">
    <location>
        <begin position="68"/>
        <end position="84"/>
    </location>
</feature>
<evidence type="ECO:0000256" key="1">
    <source>
        <dbReference type="SAM" id="MobiDB-lite"/>
    </source>
</evidence>
<proteinExistence type="predicted"/>
<feature type="compositionally biased region" description="Polar residues" evidence="1">
    <location>
        <begin position="93"/>
        <end position="113"/>
    </location>
</feature>
<evidence type="ECO:0000313" key="3">
    <source>
        <dbReference type="EMBL" id="KAH8102732.1"/>
    </source>
</evidence>
<name>A0A8K0UU97_9AGAR</name>
<dbReference type="AlphaFoldDB" id="A0A8K0UU97"/>
<feature type="region of interest" description="Disordered" evidence="1">
    <location>
        <begin position="342"/>
        <end position="386"/>
    </location>
</feature>